<keyword evidence="5" id="KW-1133">Transmembrane helix</keyword>
<protein>
    <recommendedName>
        <fullName evidence="6">Histidine kinase domain-containing protein</fullName>
    </recommendedName>
</protein>
<dbReference type="EMBL" id="JAFLNL010000004">
    <property type="protein sequence ID" value="MBO0354288.1"/>
    <property type="molecule type" value="Genomic_DNA"/>
</dbReference>
<feature type="transmembrane region" description="Helical" evidence="5">
    <location>
        <begin position="424"/>
        <end position="447"/>
    </location>
</feature>
<reference evidence="7 8" key="1">
    <citation type="submission" date="2021-03" db="EMBL/GenBank/DDBJ databases">
        <title>Muricauda lutimaris sp. nov. and Muricauda ruestringensis sp. nov, two marine members of the Flavobacteriaceae isolated from deep sea sediments of Western Pacific.</title>
        <authorList>
            <person name="Zhao S."/>
            <person name="Liu R."/>
        </authorList>
    </citation>
    <scope>NUCLEOTIDE SEQUENCE [LARGE SCALE GENOMIC DNA]</scope>
    <source>
        <strain evidence="7 8">BC31-1-A7</strain>
    </source>
</reference>
<name>A0ABS3G4F5_9FLAO</name>
<evidence type="ECO:0000313" key="7">
    <source>
        <dbReference type="EMBL" id="MBO0354288.1"/>
    </source>
</evidence>
<dbReference type="Pfam" id="PF02518">
    <property type="entry name" value="HATPase_c"/>
    <property type="match status" value="1"/>
</dbReference>
<evidence type="ECO:0000259" key="6">
    <source>
        <dbReference type="PROSITE" id="PS50109"/>
    </source>
</evidence>
<accession>A0ABS3G4F5</accession>
<keyword evidence="2" id="KW-0418">Kinase</keyword>
<dbReference type="SUPFAM" id="SSF48452">
    <property type="entry name" value="TPR-like"/>
    <property type="match status" value="1"/>
</dbReference>
<evidence type="ECO:0000256" key="3">
    <source>
        <dbReference type="ARBA" id="ARBA00023012"/>
    </source>
</evidence>
<keyword evidence="3" id="KW-0902">Two-component regulatory system</keyword>
<dbReference type="RefSeq" id="WP_207033217.1">
    <property type="nucleotide sequence ID" value="NZ_JAFLNL010000004.1"/>
</dbReference>
<keyword evidence="5" id="KW-0812">Transmembrane</keyword>
<proteinExistence type="predicted"/>
<evidence type="ECO:0000313" key="8">
    <source>
        <dbReference type="Proteomes" id="UP000664044"/>
    </source>
</evidence>
<feature type="coiled-coil region" evidence="4">
    <location>
        <begin position="521"/>
        <end position="548"/>
    </location>
</feature>
<dbReference type="PROSITE" id="PS50109">
    <property type="entry name" value="HIS_KIN"/>
    <property type="match status" value="1"/>
</dbReference>
<gene>
    <name evidence="7" type="ORF">J0656_09675</name>
</gene>
<dbReference type="Proteomes" id="UP000664044">
    <property type="component" value="Unassembled WGS sequence"/>
</dbReference>
<keyword evidence="1" id="KW-0808">Transferase</keyword>
<organism evidence="7 8">
    <name type="scientific">Flagellimonas aurea</name>
    <dbReference type="NCBI Taxonomy" id="2915619"/>
    <lineage>
        <taxon>Bacteria</taxon>
        <taxon>Pseudomonadati</taxon>
        <taxon>Bacteroidota</taxon>
        <taxon>Flavobacteriia</taxon>
        <taxon>Flavobacteriales</taxon>
        <taxon>Flavobacteriaceae</taxon>
        <taxon>Flagellimonas</taxon>
    </lineage>
</organism>
<evidence type="ECO:0000256" key="1">
    <source>
        <dbReference type="ARBA" id="ARBA00022679"/>
    </source>
</evidence>
<comment type="caution">
    <text evidence="7">The sequence shown here is derived from an EMBL/GenBank/DDBJ whole genome shotgun (WGS) entry which is preliminary data.</text>
</comment>
<dbReference type="InterPro" id="IPR011990">
    <property type="entry name" value="TPR-like_helical_dom_sf"/>
</dbReference>
<dbReference type="CDD" id="cd16917">
    <property type="entry name" value="HATPase_UhpB-NarQ-NarX-like"/>
    <property type="match status" value="1"/>
</dbReference>
<dbReference type="SMART" id="SM00387">
    <property type="entry name" value="HATPase_c"/>
    <property type="match status" value="1"/>
</dbReference>
<dbReference type="Gene3D" id="1.25.40.10">
    <property type="entry name" value="Tetratricopeptide repeat domain"/>
    <property type="match status" value="1"/>
</dbReference>
<dbReference type="InterPro" id="IPR003594">
    <property type="entry name" value="HATPase_dom"/>
</dbReference>
<sequence length="694" mass="79316">MKNVTLIFLLFLFLGCSQDKTKGENASNPEVDTIQELLNIAKTSKELSLEDRKTYLRDAEAKVLAMPQDTTKLEQLSQVSLAYMKLRDSLGFRKSNAELLRLSKKAEANKILGYSYWDLATFMESKGVMDSAFFHYKNALDNFEELPKDSTSQSLKGRMLYGMSRIQDSYKDYLGGEISATAAVKIFNELEDNYRLHLAYNMLGVLGNGMGNSEKSIESYNKAREYLMKSERADKTELLWKIKNNIASIYLNSGDYLGAKNYYKELLLDNQLKAKMPGLYEKALGSLAYSILKVDGDTEQAEKLLREAFDINSQTGDLYDKARLHYFYAEVLATKGDTVQAIAQANESYTLARETYNNDRSLDALKLLTKFDMANASAYAEEYYQLNEIISEEERTKRDKFARIRLETDEIIEENQILTKEKQVWVYSAILLIIFGVGFMLMVSLYVNNNQLKFKQKQQESNQEIYNLLLSQQGKFEEGKQLEQKRISEELHDGILGEMLGIRLILSGLNEREDPASIQQRAALIEKLRELEEEIRTISHELNHAAYKKFHNFIVSLENMIVEIEKSSGITCSFTYDPEVHWDDLLGDIKINAYRIIQESLKNCVKHAKSQHVTISFHAMDDKLKLIITDDGVGFDVNKKKKGIGLRNIVSRVKKIKGTLDIDSKRGQGTSIKILIPAKYTDVKTPEEHKLINA</sequence>
<dbReference type="SUPFAM" id="SSF55874">
    <property type="entry name" value="ATPase domain of HSP90 chaperone/DNA topoisomerase II/histidine kinase"/>
    <property type="match status" value="1"/>
</dbReference>
<keyword evidence="5" id="KW-0472">Membrane</keyword>
<evidence type="ECO:0000256" key="2">
    <source>
        <dbReference type="ARBA" id="ARBA00022777"/>
    </source>
</evidence>
<evidence type="ECO:0000256" key="4">
    <source>
        <dbReference type="SAM" id="Coils"/>
    </source>
</evidence>
<dbReference type="InterPro" id="IPR036890">
    <property type="entry name" value="HATPase_C_sf"/>
</dbReference>
<dbReference type="InterPro" id="IPR005467">
    <property type="entry name" value="His_kinase_dom"/>
</dbReference>
<keyword evidence="8" id="KW-1185">Reference proteome</keyword>
<feature type="domain" description="Histidine kinase" evidence="6">
    <location>
        <begin position="595"/>
        <end position="680"/>
    </location>
</feature>
<dbReference type="PROSITE" id="PS51257">
    <property type="entry name" value="PROKAR_LIPOPROTEIN"/>
    <property type="match status" value="1"/>
</dbReference>
<dbReference type="Gene3D" id="3.30.565.10">
    <property type="entry name" value="Histidine kinase-like ATPase, C-terminal domain"/>
    <property type="match status" value="1"/>
</dbReference>
<dbReference type="PANTHER" id="PTHR24421">
    <property type="entry name" value="NITRATE/NITRITE SENSOR PROTEIN NARX-RELATED"/>
    <property type="match status" value="1"/>
</dbReference>
<evidence type="ECO:0000256" key="5">
    <source>
        <dbReference type="SAM" id="Phobius"/>
    </source>
</evidence>
<keyword evidence="4" id="KW-0175">Coiled coil</keyword>
<dbReference type="InterPro" id="IPR050482">
    <property type="entry name" value="Sensor_HK_TwoCompSys"/>
</dbReference>